<dbReference type="Proteomes" id="UP000050934">
    <property type="component" value="Unassembled WGS sequence"/>
</dbReference>
<gene>
    <name evidence="1" type="ORF">IV45_GL000190</name>
</gene>
<dbReference type="EMBL" id="JQBW01000006">
    <property type="protein sequence ID" value="KRN59152.1"/>
    <property type="molecule type" value="Genomic_DNA"/>
</dbReference>
<comment type="caution">
    <text evidence="1">The sequence shown here is derived from an EMBL/GenBank/DDBJ whole genome shotgun (WGS) entry which is preliminary data.</text>
</comment>
<dbReference type="Pfam" id="PF02620">
    <property type="entry name" value="YceD"/>
    <property type="match status" value="1"/>
</dbReference>
<dbReference type="AlphaFoldDB" id="A0A0R2I1U9"/>
<accession>A0A0R2I1U9</accession>
<name>A0A0R2I1U9_9LACO</name>
<organism evidence="1 2">
    <name type="scientific">Limosilactobacillus secaliphilus</name>
    <dbReference type="NCBI Taxonomy" id="396268"/>
    <lineage>
        <taxon>Bacteria</taxon>
        <taxon>Bacillati</taxon>
        <taxon>Bacillota</taxon>
        <taxon>Bacilli</taxon>
        <taxon>Lactobacillales</taxon>
        <taxon>Lactobacillaceae</taxon>
        <taxon>Limosilactobacillus</taxon>
    </lineage>
</organism>
<evidence type="ECO:0000313" key="2">
    <source>
        <dbReference type="Proteomes" id="UP000050934"/>
    </source>
</evidence>
<proteinExistence type="predicted"/>
<dbReference type="RefSeq" id="WP_057740571.1">
    <property type="nucleotide sequence ID" value="NZ_JQBW01000006.1"/>
</dbReference>
<evidence type="ECO:0000313" key="1">
    <source>
        <dbReference type="EMBL" id="KRN59152.1"/>
    </source>
</evidence>
<keyword evidence="2" id="KW-1185">Reference proteome</keyword>
<dbReference type="InterPro" id="IPR003772">
    <property type="entry name" value="YceD"/>
</dbReference>
<protein>
    <recommendedName>
        <fullName evidence="3">Nucleic acid-binding protein</fullName>
    </recommendedName>
</protein>
<evidence type="ECO:0008006" key="3">
    <source>
        <dbReference type="Google" id="ProtNLM"/>
    </source>
</evidence>
<dbReference type="PATRIC" id="fig|396268.3.peg.191"/>
<dbReference type="OrthoDB" id="9790372at2"/>
<dbReference type="STRING" id="396268.IV45_GL000190"/>
<reference evidence="1 2" key="1">
    <citation type="journal article" date="2015" name="Genome Announc.">
        <title>Expanding the biotechnology potential of lactobacilli through comparative genomics of 213 strains and associated genera.</title>
        <authorList>
            <person name="Sun Z."/>
            <person name="Harris H.M."/>
            <person name="McCann A."/>
            <person name="Guo C."/>
            <person name="Argimon S."/>
            <person name="Zhang W."/>
            <person name="Yang X."/>
            <person name="Jeffery I.B."/>
            <person name="Cooney J.C."/>
            <person name="Kagawa T.F."/>
            <person name="Liu W."/>
            <person name="Song Y."/>
            <person name="Salvetti E."/>
            <person name="Wrobel A."/>
            <person name="Rasinkangas P."/>
            <person name="Parkhill J."/>
            <person name="Rea M.C."/>
            <person name="O'Sullivan O."/>
            <person name="Ritari J."/>
            <person name="Douillard F.P."/>
            <person name="Paul Ross R."/>
            <person name="Yang R."/>
            <person name="Briner A.E."/>
            <person name="Felis G.E."/>
            <person name="de Vos W.M."/>
            <person name="Barrangou R."/>
            <person name="Klaenhammer T.R."/>
            <person name="Caufield P.W."/>
            <person name="Cui Y."/>
            <person name="Zhang H."/>
            <person name="O'Toole P.W."/>
        </authorList>
    </citation>
    <scope>NUCLEOTIDE SEQUENCE [LARGE SCALE GENOMIC DNA]</scope>
    <source>
        <strain evidence="1 2">DSM 17896</strain>
    </source>
</reference>
<sequence>MKWSLSELHRYSREPLHIDSTFDLKAPLMARFPETILDATGVRVQGDVTYHDGDATMVVSVHTKLTVPSTRSLTEVELPLDFDFVENYTADPDHRALYDDDELVFVMDNDQALIDFDNALVENIYEQIPTKVLSAEEKSGHHFPAGKGWQVIDEQAHTKQKNQSVDPRLAKLKQLFPDQDDHN</sequence>